<evidence type="ECO:0000313" key="2">
    <source>
        <dbReference type="EMBL" id="KAE8303030.1"/>
    </source>
</evidence>
<evidence type="ECO:0000313" key="3">
    <source>
        <dbReference type="Proteomes" id="UP000001548"/>
    </source>
</evidence>
<accession>A8B2R8</accession>
<gene>
    <name evidence="2" type="ORF">GL50803_0011877</name>
</gene>
<feature type="region of interest" description="Disordered" evidence="1">
    <location>
        <begin position="156"/>
        <end position="213"/>
    </location>
</feature>
<dbReference type="RefSeq" id="XP_001710032.1">
    <property type="nucleotide sequence ID" value="XM_001709980.1"/>
</dbReference>
<feature type="region of interest" description="Disordered" evidence="1">
    <location>
        <begin position="605"/>
        <end position="629"/>
    </location>
</feature>
<evidence type="ECO:0000256" key="1">
    <source>
        <dbReference type="SAM" id="MobiDB-lite"/>
    </source>
</evidence>
<dbReference type="GeneID" id="5702956"/>
<feature type="region of interest" description="Disordered" evidence="1">
    <location>
        <begin position="683"/>
        <end position="710"/>
    </location>
</feature>
<dbReference type="Proteomes" id="UP000001548">
    <property type="component" value="Unassembled WGS sequence"/>
</dbReference>
<feature type="compositionally biased region" description="Polar residues" evidence="1">
    <location>
        <begin position="1265"/>
        <end position="1306"/>
    </location>
</feature>
<feature type="compositionally biased region" description="Basic and acidic residues" evidence="1">
    <location>
        <begin position="739"/>
        <end position="748"/>
    </location>
</feature>
<feature type="compositionally biased region" description="Low complexity" evidence="1">
    <location>
        <begin position="853"/>
        <end position="869"/>
    </location>
</feature>
<feature type="region of interest" description="Disordered" evidence="1">
    <location>
        <begin position="97"/>
        <end position="123"/>
    </location>
</feature>
<feature type="compositionally biased region" description="Low complexity" evidence="1">
    <location>
        <begin position="177"/>
        <end position="193"/>
    </location>
</feature>
<dbReference type="HOGENOM" id="CLU_252121_0_0_1"/>
<dbReference type="OMA" id="QYAHFAT"/>
<feature type="compositionally biased region" description="Basic and acidic residues" evidence="1">
    <location>
        <begin position="683"/>
        <end position="694"/>
    </location>
</feature>
<dbReference type="VEuPathDB" id="GiardiaDB:GL50803_11877"/>
<organism evidence="2 3">
    <name type="scientific">Giardia intestinalis (strain ATCC 50803 / WB clone C6)</name>
    <name type="common">Giardia lamblia</name>
    <dbReference type="NCBI Taxonomy" id="184922"/>
    <lineage>
        <taxon>Eukaryota</taxon>
        <taxon>Metamonada</taxon>
        <taxon>Diplomonadida</taxon>
        <taxon>Hexamitidae</taxon>
        <taxon>Giardiinae</taxon>
        <taxon>Giardia</taxon>
    </lineage>
</organism>
<feature type="compositionally biased region" description="Polar residues" evidence="1">
    <location>
        <begin position="612"/>
        <end position="629"/>
    </location>
</feature>
<feature type="region of interest" description="Disordered" evidence="1">
    <location>
        <begin position="847"/>
        <end position="908"/>
    </location>
</feature>
<proteinExistence type="predicted"/>
<feature type="region of interest" description="Disordered" evidence="1">
    <location>
        <begin position="738"/>
        <end position="757"/>
    </location>
</feature>
<feature type="compositionally biased region" description="Low complexity" evidence="1">
    <location>
        <begin position="1322"/>
        <end position="1331"/>
    </location>
</feature>
<feature type="region of interest" description="Disordered" evidence="1">
    <location>
        <begin position="1265"/>
        <end position="1336"/>
    </location>
</feature>
<name>A8B2R8_GIAIC</name>
<dbReference type="EMBL" id="AACB03000003">
    <property type="protein sequence ID" value="KAE8303030.1"/>
    <property type="molecule type" value="Genomic_DNA"/>
</dbReference>
<feature type="compositionally biased region" description="Polar residues" evidence="1">
    <location>
        <begin position="884"/>
        <end position="899"/>
    </location>
</feature>
<comment type="caution">
    <text evidence="2">The sequence shown here is derived from an EMBL/GenBank/DDBJ whole genome shotgun (WGS) entry which is preliminary data.</text>
</comment>
<dbReference type="KEGG" id="gla:GL50803_0011877"/>
<protein>
    <submittedName>
        <fullName evidence="2">Uncharacterized protein</fullName>
    </submittedName>
</protein>
<keyword evidence="3" id="KW-1185">Reference proteome</keyword>
<sequence>MQPRILLRPAGTAGIYYSAHNLTRRPVDIELPPASSLVNFPPAYTRAHESKPSRSDVHNTSYFELVKQKNDDILQRYMAEAIADNKRAMAAAGLLEPENRSRPPEPMNFAPSPPSVPSSEPEAPHVMETILHLSKSVPRDSSVDIPCPVVSIPSALPPSAPSNSSSVYSTLPPSHLNTTTSPAPTTTNAPVSNGTEGKKRTSSSGISDEKVHNVPTNSAEIFAELLKPKRTKKIRSSSKRRKDKEKLLEIAARNAHLSQTFTQSILNLEHLSQKEKELSQYAHFATVLQSERAQSDQREQAQAQAIQLLLRRIADLEDLTRRQQMAAPVHPFIPSHMPLQPHGTMPSAPNIAAAPSCPAPPYWPYYSMPPNPGVYSGPEPGAMDQSSGPVVRQHIEVATPSQAPRIDSSTNNSLSKPVVKVDNFESMATSQPVSAEDLTYDQEINPTISKFLTTDDYTDDEAGHRRTRFRAKVFTTIPPDPPPLPVDDRYSEATVIPRISNREALRAESPDFSPPIVQSFNIIRLPPRPVKKATKETPTFISDNPVGASHNNIRAAEFAMPSPIDKSISVSTDKDPSFQFPRATVTTNFPSNIPKDLMPIKSAEVTSEHSGTKIGCSQGTANEASSNTTTQNILHESLHEKTWPSSDSISRLIEQTEETLTAGISFKLSSDQCANSSNHAHDNLKLSYPTDEHGPAPISSGSSLESNPLAPNLEYDTKISYPHEQLREADSPHALQLSYDREPTRDDSASASRNQKGRRIKFMDCSTSSSGALSSASKASTVSVEVIEYEEEEYKNAFKAVQNSNPTGLHTTLQDSSSSLDAQGCAFLQPRLGSNLNITGVSPAFPSSLSPRSFGQKSSAAKSGKSGTSDILNEPSMDKVANPSEISSSLLEPQGTNAGPKTHPHDTAHQAALPQNNESRSSGDIVSDFADLELEIQQESATSGPNQSLGAMNSLIESVSNQASMFKRSLEEALRRSHDASLIVDGVSTLSEQEQVLRRPPSQDNHLDPEDYELDFSADKRASSLSETFDRRSRTSDVCSAKAPLTATALLSTIQKGLSAMSFSSRHSLNSGQNSLLTHSTESPRDYKLFLPNDSSIIGYQPEFVPPEDEYMVEDPELFPSHCLEDIEGSVPSTQNQDQIVTQGDIHDDIDLDTSQDGCSEDRSAHNEDYISGVDVPYVSLETAGSSSCANELPESSTKEAVVFNMKLHGVGASASLASSLSVPSPKRTLILNQNQGPPHGLGFGAGQRKVYGATSSMPTLPIVQTQSDRASSSDDFNVASLSSKTESTSPLKPTQVSKASFTFLPQNRFPGGAGPVNPVASESEPSPEESCGVATRPPAIPQQAVATTDSNAPKHMQPNLDEELDTIPDLDLLGSMSYIPDLNSTSISEEKLLKDRSSGSSRAQTRFSVNVDIDGADNFYELDIDLGEDGSEFEDL</sequence>
<reference evidence="2 3" key="1">
    <citation type="journal article" date="2007" name="Science">
        <title>Genomic minimalism in the early diverging intestinal parasite Giardia lamblia.</title>
        <authorList>
            <person name="Morrison H.G."/>
            <person name="McArthur A.G."/>
            <person name="Gillin F.D."/>
            <person name="Aley S.B."/>
            <person name="Adam R.D."/>
            <person name="Olsen G.J."/>
            <person name="Best A.A."/>
            <person name="Cande W.Z."/>
            <person name="Chen F."/>
            <person name="Cipriano M.J."/>
            <person name="Davids B.J."/>
            <person name="Dawson S.C."/>
            <person name="Elmendorf H.G."/>
            <person name="Hehl A.B."/>
            <person name="Holder M.E."/>
            <person name="Huse S.M."/>
            <person name="Kim U.U."/>
            <person name="Lasek-Nesselquist E."/>
            <person name="Manning G."/>
            <person name="Nigam A."/>
            <person name="Nixon J.E."/>
            <person name="Palm D."/>
            <person name="Passamaneck N.E."/>
            <person name="Prabhu A."/>
            <person name="Reich C.I."/>
            <person name="Reiner D.S."/>
            <person name="Samuelson J."/>
            <person name="Svard S.G."/>
            <person name="Sogin M.L."/>
        </authorList>
    </citation>
    <scope>NUCLEOTIDE SEQUENCE [LARGE SCALE GENOMIC DNA]</scope>
    <source>
        <strain evidence="2 3">WB C6</strain>
    </source>
</reference>